<keyword evidence="3 7" id="KW-0805">Transcription regulation</keyword>
<dbReference type="RefSeq" id="WP_344735634.1">
    <property type="nucleotide sequence ID" value="NZ_BAAAZH010000036.1"/>
</dbReference>
<reference evidence="10" key="1">
    <citation type="journal article" date="2019" name="Int. J. Syst. Evol. Microbiol.">
        <title>The Global Catalogue of Microorganisms (GCM) 10K type strain sequencing project: providing services to taxonomists for standard genome sequencing and annotation.</title>
        <authorList>
            <consortium name="The Broad Institute Genomics Platform"/>
            <consortium name="The Broad Institute Genome Sequencing Center for Infectious Disease"/>
            <person name="Wu L."/>
            <person name="Ma J."/>
        </authorList>
    </citation>
    <scope>NUCLEOTIDE SEQUENCE [LARGE SCALE GENOMIC DNA]</scope>
    <source>
        <strain evidence="10">JCM 16703</strain>
    </source>
</reference>
<dbReference type="InterPro" id="IPR036291">
    <property type="entry name" value="NAD(P)-bd_dom_sf"/>
</dbReference>
<evidence type="ECO:0000256" key="7">
    <source>
        <dbReference type="HAMAP-Rule" id="MF_01131"/>
    </source>
</evidence>
<keyword evidence="6 7" id="KW-0804">Transcription</keyword>
<evidence type="ECO:0000313" key="9">
    <source>
        <dbReference type="EMBL" id="GAA4130037.1"/>
    </source>
</evidence>
<evidence type="ECO:0000256" key="6">
    <source>
        <dbReference type="ARBA" id="ARBA00023163"/>
    </source>
</evidence>
<dbReference type="NCBIfam" id="NF003996">
    <property type="entry name" value="PRK05472.2-5"/>
    <property type="match status" value="1"/>
</dbReference>
<comment type="subcellular location">
    <subcellularLocation>
        <location evidence="7">Cytoplasm</location>
    </subcellularLocation>
</comment>
<dbReference type="EMBL" id="BAAAZH010000036">
    <property type="protein sequence ID" value="GAA4130037.1"/>
    <property type="molecule type" value="Genomic_DNA"/>
</dbReference>
<gene>
    <name evidence="7" type="primary">rex</name>
    <name evidence="9" type="ORF">GCM10022215_43310</name>
</gene>
<evidence type="ECO:0000256" key="1">
    <source>
        <dbReference type="ARBA" id="ARBA00022490"/>
    </source>
</evidence>
<feature type="DNA-binding region" description="H-T-H motif" evidence="7">
    <location>
        <begin position="23"/>
        <end position="62"/>
    </location>
</feature>
<dbReference type="NCBIfam" id="NF003992">
    <property type="entry name" value="PRK05472.2-1"/>
    <property type="match status" value="1"/>
</dbReference>
<dbReference type="SMART" id="SM00881">
    <property type="entry name" value="CoA_binding"/>
    <property type="match status" value="1"/>
</dbReference>
<dbReference type="SUPFAM" id="SSF51735">
    <property type="entry name" value="NAD(P)-binding Rossmann-fold domains"/>
    <property type="match status" value="1"/>
</dbReference>
<keyword evidence="1 7" id="KW-0963">Cytoplasm</keyword>
<comment type="function">
    <text evidence="7">Modulates transcription in response to changes in cellular NADH/NAD(+) redox state.</text>
</comment>
<dbReference type="NCBIfam" id="NF003995">
    <property type="entry name" value="PRK05472.2-4"/>
    <property type="match status" value="1"/>
</dbReference>
<accession>A0ABP7Y340</accession>
<dbReference type="InterPro" id="IPR036390">
    <property type="entry name" value="WH_DNA-bd_sf"/>
</dbReference>
<dbReference type="InterPro" id="IPR009718">
    <property type="entry name" value="Rex_DNA-bd_C_dom"/>
</dbReference>
<dbReference type="Pfam" id="PF06971">
    <property type="entry name" value="Put_DNA-bind_N"/>
    <property type="match status" value="1"/>
</dbReference>
<proteinExistence type="inferred from homology"/>
<name>A0ABP7Y340_9ACTN</name>
<dbReference type="NCBIfam" id="NF003989">
    <property type="entry name" value="PRK05472.1-3"/>
    <property type="match status" value="1"/>
</dbReference>
<dbReference type="Gene3D" id="3.40.50.720">
    <property type="entry name" value="NAD(P)-binding Rossmann-like Domain"/>
    <property type="match status" value="1"/>
</dbReference>
<comment type="subunit">
    <text evidence="7">Homodimer.</text>
</comment>
<evidence type="ECO:0000256" key="3">
    <source>
        <dbReference type="ARBA" id="ARBA00023015"/>
    </source>
</evidence>
<dbReference type="InterPro" id="IPR003781">
    <property type="entry name" value="CoA-bd"/>
</dbReference>
<evidence type="ECO:0000313" key="10">
    <source>
        <dbReference type="Proteomes" id="UP001501495"/>
    </source>
</evidence>
<evidence type="ECO:0000256" key="2">
    <source>
        <dbReference type="ARBA" id="ARBA00022491"/>
    </source>
</evidence>
<dbReference type="InterPro" id="IPR058236">
    <property type="entry name" value="Rex_actinobacterial-type"/>
</dbReference>
<keyword evidence="4 7" id="KW-0520">NAD</keyword>
<dbReference type="Pfam" id="PF02629">
    <property type="entry name" value="CoA_binding"/>
    <property type="match status" value="1"/>
</dbReference>
<dbReference type="InterPro" id="IPR036388">
    <property type="entry name" value="WH-like_DNA-bd_sf"/>
</dbReference>
<organism evidence="9 10">
    <name type="scientific">Nocardioides fonticola</name>
    <dbReference type="NCBI Taxonomy" id="450363"/>
    <lineage>
        <taxon>Bacteria</taxon>
        <taxon>Bacillati</taxon>
        <taxon>Actinomycetota</taxon>
        <taxon>Actinomycetes</taxon>
        <taxon>Propionibacteriales</taxon>
        <taxon>Nocardioidaceae</taxon>
        <taxon>Nocardioides</taxon>
    </lineage>
</organism>
<dbReference type="PANTHER" id="PTHR35786">
    <property type="entry name" value="REDOX-SENSING TRANSCRIPTIONAL REPRESSOR REX"/>
    <property type="match status" value="1"/>
</dbReference>
<dbReference type="NCBIfam" id="NF003994">
    <property type="entry name" value="PRK05472.2-3"/>
    <property type="match status" value="1"/>
</dbReference>
<dbReference type="SUPFAM" id="SSF46785">
    <property type="entry name" value="Winged helix' DNA-binding domain"/>
    <property type="match status" value="1"/>
</dbReference>
<keyword evidence="2 7" id="KW-0678">Repressor</keyword>
<dbReference type="HAMAP" id="MF_01131">
    <property type="entry name" value="Rex"/>
    <property type="match status" value="1"/>
</dbReference>
<evidence type="ECO:0000259" key="8">
    <source>
        <dbReference type="SMART" id="SM00881"/>
    </source>
</evidence>
<comment type="similarity">
    <text evidence="7">Belongs to the transcriptional regulatory Rex family.</text>
</comment>
<evidence type="ECO:0000256" key="4">
    <source>
        <dbReference type="ARBA" id="ARBA00023027"/>
    </source>
</evidence>
<protein>
    <recommendedName>
        <fullName evidence="7">Redox-sensing transcriptional repressor Rex</fullName>
    </recommendedName>
</protein>
<dbReference type="InterPro" id="IPR022876">
    <property type="entry name" value="Tscrpt_rep_Rex"/>
</dbReference>
<dbReference type="PANTHER" id="PTHR35786:SF1">
    <property type="entry name" value="REDOX-SENSING TRANSCRIPTIONAL REPRESSOR REX 1"/>
    <property type="match status" value="1"/>
</dbReference>
<feature type="binding site" evidence="7">
    <location>
        <begin position="97"/>
        <end position="102"/>
    </location>
    <ligand>
        <name>NAD(+)</name>
        <dbReference type="ChEBI" id="CHEBI:57540"/>
    </ligand>
</feature>
<comment type="caution">
    <text evidence="9">The sequence shown here is derived from an EMBL/GenBank/DDBJ whole genome shotgun (WGS) entry which is preliminary data.</text>
</comment>
<dbReference type="Gene3D" id="1.10.10.10">
    <property type="entry name" value="Winged helix-like DNA-binding domain superfamily/Winged helix DNA-binding domain"/>
    <property type="match status" value="1"/>
</dbReference>
<sequence length="232" mass="24863">MTARTSAETARDIPEATVARLPVYLRALTGLSEAGTRTCSSEDLATAAGVNSAKLRKDLSYLGSYGTRGVGYDVEYLRYQIAREIGVTQDWPVVIVGIGNLGHALANFSGFRSRGFRVVALLDADPSRHAEQVAGIDVRPFDDLDAIVREHAVAIGVISTPAHAAQDVADAMVAAGIRSILNFAPTVLAVPEGVDVRKVDLSIELQILAYHESRKALGDQPEPGRQEQEVRS</sequence>
<dbReference type="NCBIfam" id="NF003993">
    <property type="entry name" value="PRK05472.2-2"/>
    <property type="match status" value="1"/>
</dbReference>
<feature type="domain" description="CoA-binding" evidence="8">
    <location>
        <begin position="86"/>
        <end position="187"/>
    </location>
</feature>
<evidence type="ECO:0000256" key="5">
    <source>
        <dbReference type="ARBA" id="ARBA00023125"/>
    </source>
</evidence>
<keyword evidence="5 7" id="KW-0238">DNA-binding</keyword>
<dbReference type="Proteomes" id="UP001501495">
    <property type="component" value="Unassembled WGS sequence"/>
</dbReference>
<keyword evidence="10" id="KW-1185">Reference proteome</keyword>